<proteinExistence type="inferred from homology"/>
<dbReference type="PANTHER" id="PTHR33392">
    <property type="entry name" value="POLYISOPRENYL-TEICHOIC ACID--PEPTIDOGLYCAN TEICHOIC ACID TRANSFERASE TAGU"/>
    <property type="match status" value="1"/>
</dbReference>
<keyword evidence="15" id="KW-1185">Reference proteome</keyword>
<evidence type="ECO:0000256" key="8">
    <source>
        <dbReference type="ARBA" id="ARBA00023136"/>
    </source>
</evidence>
<keyword evidence="3" id="KW-1003">Cell membrane</keyword>
<evidence type="ECO:0000256" key="4">
    <source>
        <dbReference type="ARBA" id="ARBA00022692"/>
    </source>
</evidence>
<dbReference type="Pfam" id="PF03816">
    <property type="entry name" value="LytR_cpsA_psr"/>
    <property type="match status" value="1"/>
</dbReference>
<evidence type="ECO:0000256" key="10">
    <source>
        <dbReference type="ARBA" id="ARBA00037178"/>
    </source>
</evidence>
<keyword evidence="7" id="KW-0805">Transcription regulation</keyword>
<keyword evidence="6" id="KW-1133">Transmembrane helix</keyword>
<evidence type="ECO:0000256" key="1">
    <source>
        <dbReference type="ARBA" id="ARBA00004401"/>
    </source>
</evidence>
<evidence type="ECO:0000313" key="15">
    <source>
        <dbReference type="Proteomes" id="UP000198647"/>
    </source>
</evidence>
<evidence type="ECO:0000256" key="3">
    <source>
        <dbReference type="ARBA" id="ARBA00022475"/>
    </source>
</evidence>
<sequence length="325" mass="36502">MASSRAVRRRRKSKRKLKLFVALILILTLTVVGYTAFEYLSGKHNAEGTASADAKDSSGEMTSEYKKEWEGTDNGDGKTNVLMLGSDQRGSEKSRTDTIMIAQYDPGAQSAKLVSIMRDTYVKIPGHGYNKINAAFAIGGPELMRKTIKENFGVELEYYSLVDFDGFTQIVDTIAPDGLRIDVEKDMNFEDSAGKIDLEEGEQKLDGKELLGYARFRKDAEGDYGRVRRQQQVITRLKEEIISLNGVLKTPRLIGTIQPYVDTNLGTGKTLSLAKDFLLNPVEDIEKLRIPTDDNTWNERKEYPIGLVLNHDTEETARTIQEFLE</sequence>
<dbReference type="InterPro" id="IPR004474">
    <property type="entry name" value="LytR_CpsA_psr"/>
</dbReference>
<reference evidence="14 15" key="1">
    <citation type="submission" date="2016-10" db="EMBL/GenBank/DDBJ databases">
        <authorList>
            <person name="Varghese N."/>
            <person name="Submissions S."/>
        </authorList>
    </citation>
    <scope>NUCLEOTIDE SEQUENCE [LARGE SCALE GENOMIC DNA]</scope>
    <source>
        <strain evidence="14 15">DSM 20748</strain>
    </source>
</reference>
<keyword evidence="4" id="KW-0812">Transmembrane</keyword>
<dbReference type="Gene3D" id="3.40.630.190">
    <property type="entry name" value="LCP protein"/>
    <property type="match status" value="1"/>
</dbReference>
<accession>A0A1H3BUH2</accession>
<evidence type="ECO:0000256" key="5">
    <source>
        <dbReference type="ARBA" id="ARBA00022968"/>
    </source>
</evidence>
<keyword evidence="9" id="KW-0804">Transcription</keyword>
<dbReference type="InterPro" id="IPR050922">
    <property type="entry name" value="LytR/CpsA/Psr_CW_biosynth"/>
</dbReference>
<evidence type="ECO:0000313" key="14">
    <source>
        <dbReference type="EMBL" id="SDX45421.1"/>
    </source>
</evidence>
<keyword evidence="5" id="KW-0735">Signal-anchor</keyword>
<feature type="compositionally biased region" description="Basic and acidic residues" evidence="12">
    <location>
        <begin position="53"/>
        <end position="70"/>
    </location>
</feature>
<dbReference type="EMBL" id="FNOS01000001">
    <property type="protein sequence ID" value="SDX45421.1"/>
    <property type="molecule type" value="Genomic_DNA"/>
</dbReference>
<comment type="function">
    <text evidence="10">Involved in SarA attenuation. Affects resistance to oxacillin and teicoplanin, as well as the synthesis of virulence factors.</text>
</comment>
<feature type="domain" description="Cell envelope-related transcriptional attenuator" evidence="13">
    <location>
        <begin position="95"/>
        <end position="241"/>
    </location>
</feature>
<dbReference type="Proteomes" id="UP000198647">
    <property type="component" value="Unassembled WGS sequence"/>
</dbReference>
<evidence type="ECO:0000259" key="13">
    <source>
        <dbReference type="Pfam" id="PF03816"/>
    </source>
</evidence>
<comment type="similarity">
    <text evidence="2">Belongs to the LytR/CpsA/Psr (LCP) family.</text>
</comment>
<feature type="region of interest" description="Disordered" evidence="12">
    <location>
        <begin position="48"/>
        <end position="70"/>
    </location>
</feature>
<comment type="caution">
    <text evidence="14">The sequence shown here is derived from an EMBL/GenBank/DDBJ whole genome shotgun (WGS) entry which is preliminary data.</text>
</comment>
<evidence type="ECO:0000256" key="11">
    <source>
        <dbReference type="ARBA" id="ARBA00040752"/>
    </source>
</evidence>
<dbReference type="NCBIfam" id="TIGR00350">
    <property type="entry name" value="lytR_cpsA_psr"/>
    <property type="match status" value="1"/>
</dbReference>
<organism evidence="14 15">
    <name type="scientific">Salimicrobium album</name>
    <dbReference type="NCBI Taxonomy" id="50717"/>
    <lineage>
        <taxon>Bacteria</taxon>
        <taxon>Bacillati</taxon>
        <taxon>Bacillota</taxon>
        <taxon>Bacilli</taxon>
        <taxon>Bacillales</taxon>
        <taxon>Bacillaceae</taxon>
        <taxon>Salimicrobium</taxon>
    </lineage>
</organism>
<keyword evidence="8" id="KW-0472">Membrane</keyword>
<gene>
    <name evidence="14" type="ORF">SAMN04488081_0569</name>
</gene>
<evidence type="ECO:0000256" key="9">
    <source>
        <dbReference type="ARBA" id="ARBA00023163"/>
    </source>
</evidence>
<name>A0A1H3BUH2_9BACI</name>
<evidence type="ECO:0000256" key="7">
    <source>
        <dbReference type="ARBA" id="ARBA00023015"/>
    </source>
</evidence>
<comment type="subcellular location">
    <subcellularLocation>
        <location evidence="1">Cell membrane</location>
        <topology evidence="1">Single-pass type II membrane protein</topology>
    </subcellularLocation>
</comment>
<protein>
    <recommendedName>
        <fullName evidence="11">Regulatory protein MsrR</fullName>
    </recommendedName>
</protein>
<dbReference type="PANTHER" id="PTHR33392:SF8">
    <property type="entry name" value="REGULATORY PROTEIN MSRR"/>
    <property type="match status" value="1"/>
</dbReference>
<evidence type="ECO:0000256" key="2">
    <source>
        <dbReference type="ARBA" id="ARBA00006068"/>
    </source>
</evidence>
<evidence type="ECO:0000256" key="6">
    <source>
        <dbReference type="ARBA" id="ARBA00022989"/>
    </source>
</evidence>
<evidence type="ECO:0000256" key="12">
    <source>
        <dbReference type="SAM" id="MobiDB-lite"/>
    </source>
</evidence>